<evidence type="ECO:0000256" key="1">
    <source>
        <dbReference type="SAM" id="Phobius"/>
    </source>
</evidence>
<keyword evidence="1" id="KW-1133">Transmembrane helix</keyword>
<feature type="transmembrane region" description="Helical" evidence="1">
    <location>
        <begin position="89"/>
        <end position="109"/>
    </location>
</feature>
<dbReference type="Pfam" id="PF14501">
    <property type="entry name" value="HATPase_c_5"/>
    <property type="match status" value="1"/>
</dbReference>
<evidence type="ECO:0000313" key="4">
    <source>
        <dbReference type="Proteomes" id="UP000823882"/>
    </source>
</evidence>
<feature type="transmembrane region" description="Helical" evidence="1">
    <location>
        <begin position="148"/>
        <end position="169"/>
    </location>
</feature>
<dbReference type="CDD" id="cd16935">
    <property type="entry name" value="HATPase_AgrC-ComD-like"/>
    <property type="match status" value="1"/>
</dbReference>
<comment type="caution">
    <text evidence="3">The sequence shown here is derived from an EMBL/GenBank/DDBJ whole genome shotgun (WGS) entry which is preliminary data.</text>
</comment>
<dbReference type="Gene3D" id="3.30.565.10">
    <property type="entry name" value="Histidine kinase-like ATPase, C-terminal domain"/>
    <property type="match status" value="1"/>
</dbReference>
<evidence type="ECO:0000313" key="3">
    <source>
        <dbReference type="EMBL" id="HJC41484.1"/>
    </source>
</evidence>
<gene>
    <name evidence="3" type="ORF">H9701_08025</name>
</gene>
<dbReference type="InterPro" id="IPR032834">
    <property type="entry name" value="NatK-like_C"/>
</dbReference>
<name>A0A9D2P2I8_9FIRM</name>
<dbReference type="SUPFAM" id="SSF55874">
    <property type="entry name" value="ATPase domain of HSP90 chaperone/DNA topoisomerase II/histidine kinase"/>
    <property type="match status" value="1"/>
</dbReference>
<dbReference type="EMBL" id="DWWJ01000145">
    <property type="protein sequence ID" value="HJC41484.1"/>
    <property type="molecule type" value="Genomic_DNA"/>
</dbReference>
<keyword evidence="1" id="KW-0472">Membrane</keyword>
<feature type="transmembrane region" description="Helical" evidence="1">
    <location>
        <begin position="59"/>
        <end position="77"/>
    </location>
</feature>
<organism evidence="3 4">
    <name type="scientific">Candidatus Intestinimonas pullistercoris</name>
    <dbReference type="NCBI Taxonomy" id="2838623"/>
    <lineage>
        <taxon>Bacteria</taxon>
        <taxon>Bacillati</taxon>
        <taxon>Bacillota</taxon>
        <taxon>Clostridia</taxon>
        <taxon>Eubacteriales</taxon>
        <taxon>Intestinimonas</taxon>
    </lineage>
</organism>
<feature type="transmembrane region" description="Helical" evidence="1">
    <location>
        <begin position="6"/>
        <end position="22"/>
    </location>
</feature>
<reference evidence="3" key="1">
    <citation type="journal article" date="2021" name="PeerJ">
        <title>Extensive microbial diversity within the chicken gut microbiome revealed by metagenomics and culture.</title>
        <authorList>
            <person name="Gilroy R."/>
            <person name="Ravi A."/>
            <person name="Getino M."/>
            <person name="Pursley I."/>
            <person name="Horton D.L."/>
            <person name="Alikhan N.F."/>
            <person name="Baker D."/>
            <person name="Gharbi K."/>
            <person name="Hall N."/>
            <person name="Watson M."/>
            <person name="Adriaenssens E.M."/>
            <person name="Foster-Nyarko E."/>
            <person name="Jarju S."/>
            <person name="Secka A."/>
            <person name="Antonio M."/>
            <person name="Oren A."/>
            <person name="Chaudhuri R.R."/>
            <person name="La Ragione R."/>
            <person name="Hildebrand F."/>
            <person name="Pallen M.J."/>
        </authorList>
    </citation>
    <scope>NUCLEOTIDE SEQUENCE</scope>
    <source>
        <strain evidence="3">CHK186-1790</strain>
    </source>
</reference>
<evidence type="ECO:0000259" key="2">
    <source>
        <dbReference type="Pfam" id="PF14501"/>
    </source>
</evidence>
<dbReference type="Proteomes" id="UP000823882">
    <property type="component" value="Unassembled WGS sequence"/>
</dbReference>
<keyword evidence="1" id="KW-0812">Transmembrane</keyword>
<feature type="transmembrane region" description="Helical" evidence="1">
    <location>
        <begin position="115"/>
        <end position="136"/>
    </location>
</feature>
<dbReference type="AlphaFoldDB" id="A0A9D2P2I8"/>
<feature type="transmembrane region" description="Helical" evidence="1">
    <location>
        <begin position="181"/>
        <end position="204"/>
    </location>
</feature>
<proteinExistence type="predicted"/>
<feature type="domain" description="Sensor histidine kinase NatK-like C-terminal" evidence="2">
    <location>
        <begin position="324"/>
        <end position="418"/>
    </location>
</feature>
<reference evidence="3" key="2">
    <citation type="submission" date="2021-04" db="EMBL/GenBank/DDBJ databases">
        <authorList>
            <person name="Gilroy R."/>
        </authorList>
    </citation>
    <scope>NUCLEOTIDE SEQUENCE</scope>
    <source>
        <strain evidence="3">CHK186-1790</strain>
    </source>
</reference>
<feature type="transmembrane region" description="Helical" evidence="1">
    <location>
        <begin position="31"/>
        <end position="53"/>
    </location>
</feature>
<protein>
    <submittedName>
        <fullName evidence="3">GHKL domain-containing protein</fullName>
    </submittedName>
</protein>
<accession>A0A9D2P2I8</accession>
<dbReference type="InterPro" id="IPR036890">
    <property type="entry name" value="HATPase_C_sf"/>
</dbReference>
<sequence>MIYLWAILYLTVVGITMNFLLIESRFPRRQTLLLFGTATVLLCGALVLTYFHLGLDTLVRTYSLIVHLPVLLLFLWISRYRGWRLVFQALSTILFCGLIHQGGGLAYYFSGQKPWALILAYLPLSALFFWFLLRYLRPLYRQVLFQLHRGWWLMCLVMAAHYAIYIYLIPGYVGDTLFSTILKPAISCLMVGFYTILMAVFVLVRREADAQYSTQLYALRLSALQDRMDAVRAAEEATRVERHDLRHRLQAAARLVERGERQAALDFLDAAQRRLDEQAPVHWCRPPVLDAVLSSYFDQAQRQSIRVDARISLPERLPVDEGELAIVFANALENAIHACMALPPEQRELHFQAIGHPGLMFELTNPCRGPVRFSDQGLPLPDREGHGFGTQSIASFCEKYGALCAYEAKDGWFSLRVIL</sequence>